<dbReference type="Proteomes" id="UP000321528">
    <property type="component" value="Unassembled WGS sequence"/>
</dbReference>
<name>A0ABY3KYY9_9FLAO</name>
<sequence length="158" mass="18737">MKLWPIYLFFSVLLALSSWMLMDTESPESLILGDWEEVSWKYEKLNHNNVLDFDIDDFQKQEICRNLIIHKAETWRFGPDRTLSFLEGGVIKEDLKWNIKGRGNILELQHQNTIVEDYQVVGISENELVVQFNFDLQVRGIVKMTFKRIPQKQYAQKI</sequence>
<comment type="caution">
    <text evidence="1">The sequence shown here is derived from an EMBL/GenBank/DDBJ whole genome shotgun (WGS) entry which is preliminary data.</text>
</comment>
<evidence type="ECO:0000313" key="1">
    <source>
        <dbReference type="EMBL" id="TXK08586.1"/>
    </source>
</evidence>
<reference evidence="1 2" key="1">
    <citation type="submission" date="2019-07" db="EMBL/GenBank/DDBJ databases">
        <title>Draft genome of two Muricauda strains isolated from deep sea.</title>
        <authorList>
            <person name="Sun C."/>
        </authorList>
    </citation>
    <scope>NUCLEOTIDE SEQUENCE [LARGE SCALE GENOMIC DNA]</scope>
    <source>
        <strain evidence="1 2">NH166</strain>
    </source>
</reference>
<organism evidence="1 2">
    <name type="scientific">Flagellimonas aequoris</name>
    <dbReference type="NCBI Taxonomy" id="2306997"/>
    <lineage>
        <taxon>Bacteria</taxon>
        <taxon>Pseudomonadati</taxon>
        <taxon>Bacteroidota</taxon>
        <taxon>Flavobacteriia</taxon>
        <taxon>Flavobacteriales</taxon>
        <taxon>Flavobacteriaceae</taxon>
        <taxon>Flagellimonas</taxon>
    </lineage>
</organism>
<proteinExistence type="predicted"/>
<evidence type="ECO:0008006" key="3">
    <source>
        <dbReference type="Google" id="ProtNLM"/>
    </source>
</evidence>
<dbReference type="EMBL" id="VNWL01000006">
    <property type="protein sequence ID" value="TXK08586.1"/>
    <property type="molecule type" value="Genomic_DNA"/>
</dbReference>
<protein>
    <recommendedName>
        <fullName evidence="3">Lipocalin-like domain-containing protein</fullName>
    </recommendedName>
</protein>
<accession>A0ABY3KYY9</accession>
<keyword evidence="2" id="KW-1185">Reference proteome</keyword>
<gene>
    <name evidence="1" type="ORF">FQ019_00920</name>
</gene>
<dbReference type="RefSeq" id="WP_147378497.1">
    <property type="nucleotide sequence ID" value="NZ_QXFJ01000007.1"/>
</dbReference>
<evidence type="ECO:0000313" key="2">
    <source>
        <dbReference type="Proteomes" id="UP000321528"/>
    </source>
</evidence>